<evidence type="ECO:0000313" key="3">
    <source>
        <dbReference type="Proteomes" id="UP000035955"/>
    </source>
</evidence>
<feature type="chain" id="PRO_5005283031" evidence="1">
    <location>
        <begin position="25"/>
        <end position="185"/>
    </location>
</feature>
<protein>
    <submittedName>
        <fullName evidence="2">Uncharacterized protein</fullName>
    </submittedName>
</protein>
<organism evidence="2 3">
    <name type="scientific">Methylobacterium variabile</name>
    <dbReference type="NCBI Taxonomy" id="298794"/>
    <lineage>
        <taxon>Bacteria</taxon>
        <taxon>Pseudomonadati</taxon>
        <taxon>Pseudomonadota</taxon>
        <taxon>Alphaproteobacteria</taxon>
        <taxon>Hyphomicrobiales</taxon>
        <taxon>Methylobacteriaceae</taxon>
        <taxon>Methylobacterium</taxon>
    </lineage>
</organism>
<reference evidence="2 3" key="1">
    <citation type="submission" date="2015-03" db="EMBL/GenBank/DDBJ databases">
        <title>Genome sequencing of Methylobacterium variabile DSM 16961.</title>
        <authorList>
            <person name="Chaudhry V."/>
            <person name="Patil P.B."/>
        </authorList>
    </citation>
    <scope>NUCLEOTIDE SEQUENCE [LARGE SCALE GENOMIC DNA]</scope>
    <source>
        <strain evidence="2 3">DSM 16961</strain>
    </source>
</reference>
<dbReference type="EMBL" id="LABY01000188">
    <property type="protein sequence ID" value="KMO31751.1"/>
    <property type="molecule type" value="Genomic_DNA"/>
</dbReference>
<evidence type="ECO:0000313" key="2">
    <source>
        <dbReference type="EMBL" id="KMO31751.1"/>
    </source>
</evidence>
<sequence>MASMPRHLLGVMFLVASLVPPAQAAPGDEEAPFGLTWGPMSQVPRPSEIDREANVTALTYLAGHPPAIGSSTGKVVLEVCREEGLQRIVWFSRVLTASQLQSVYTGIYQEGVRLYGVPVAGTRSFSVTWPTARTVLTVHAVPGGGEQIIMAADGRDYAICSQRHRDETGHTADSHTAELLHEQVR</sequence>
<accession>A0A0J6UZ89</accession>
<proteinExistence type="predicted"/>
<feature type="signal peptide" evidence="1">
    <location>
        <begin position="1"/>
        <end position="24"/>
    </location>
</feature>
<keyword evidence="1" id="KW-0732">Signal</keyword>
<keyword evidence="3" id="KW-1185">Reference proteome</keyword>
<evidence type="ECO:0000256" key="1">
    <source>
        <dbReference type="SAM" id="SignalP"/>
    </source>
</evidence>
<dbReference type="AlphaFoldDB" id="A0A0J6UZ89"/>
<comment type="caution">
    <text evidence="2">The sequence shown here is derived from an EMBL/GenBank/DDBJ whole genome shotgun (WGS) entry which is preliminary data.</text>
</comment>
<gene>
    <name evidence="2" type="ORF">VQ02_25450</name>
</gene>
<name>A0A0J6UZ89_9HYPH</name>
<dbReference type="Proteomes" id="UP000035955">
    <property type="component" value="Unassembled WGS sequence"/>
</dbReference>
<dbReference type="PATRIC" id="fig|298794.3.peg.2677"/>